<dbReference type="EMBL" id="JADZGI010000001">
    <property type="protein sequence ID" value="MBH0111908.1"/>
    <property type="molecule type" value="Genomic_DNA"/>
</dbReference>
<organism evidence="1 2">
    <name type="scientific">Novosphingobium aureum</name>
    <dbReference type="NCBI Taxonomy" id="2792964"/>
    <lineage>
        <taxon>Bacteria</taxon>
        <taxon>Pseudomonadati</taxon>
        <taxon>Pseudomonadota</taxon>
        <taxon>Alphaproteobacteria</taxon>
        <taxon>Sphingomonadales</taxon>
        <taxon>Sphingomonadaceae</taxon>
        <taxon>Novosphingobium</taxon>
    </lineage>
</organism>
<evidence type="ECO:0000313" key="2">
    <source>
        <dbReference type="Proteomes" id="UP000617634"/>
    </source>
</evidence>
<keyword evidence="2" id="KW-1185">Reference proteome</keyword>
<gene>
    <name evidence="1" type="ORF">I5E68_02945</name>
</gene>
<reference evidence="1" key="1">
    <citation type="submission" date="2020-11" db="EMBL/GenBank/DDBJ databases">
        <title>Novosphingobium aureum sp. nov., a marine bacterium isolated from sediment of a salt flat.</title>
        <authorList>
            <person name="Yoo Y."/>
            <person name="Kim J.-J."/>
        </authorList>
    </citation>
    <scope>NUCLEOTIDE SEQUENCE</scope>
    <source>
        <strain evidence="1">YJ-S2-02</strain>
    </source>
</reference>
<dbReference type="RefSeq" id="WP_197160618.1">
    <property type="nucleotide sequence ID" value="NZ_JADZGI010000001.1"/>
</dbReference>
<evidence type="ECO:0008006" key="3">
    <source>
        <dbReference type="Google" id="ProtNLM"/>
    </source>
</evidence>
<evidence type="ECO:0000313" key="1">
    <source>
        <dbReference type="EMBL" id="MBH0111908.1"/>
    </source>
</evidence>
<sequence length="619" mass="65974">MKRPVALSAILVFAVLDQSGTGLSAAVDTRDIAGEAASAGASGGESDDQLAARILGADGARARLPGFAARLAQDRSITGPGAWHKLSDAAAWKRLSRVRRGELQQARWDYARALVAAERGAEAVGVLDVMVQDDPDLAMVDNFRLARGAALIVQRRYEAGLASLDTPGLHDNPEACAWRMRGLAQSGFADSALQQLGCVGHTLEKPRPAAFFLAAARAAIEAGKPEAAMRWLEPLPDRDPAANLYRGRAQLALGKGDAARLRFSRVEESGTLEQRTDARLSKVEAEVAAHTIKPREALRKLDRIRYSWRGDQIEERALRLSYKLNDDLGDLSGALASGALLFRHFNAARQGTDFLPELRGKLAGALSPERKLPLEQAAGLYWNYRDLAPGGSEGDRMTSQLAARLQAAGLYERAADLLSYQLFMRAGQLARGPLSARVASLYVLAARPDRALETLRKSDDPSLPEDMIAARQRVEAVALNQIGRPKEALAVLEAVPGSEALQAEILWKRQEWERYAAASGQTLPGSGALDKLGQASVLRQAIALAMLGREAELAALNQRYGAAFAKLPSKAAFELLTGAPGNVSPAALSRALAALPANSPAGDIGDLLEQAPPVGAAGD</sequence>
<protein>
    <recommendedName>
        <fullName evidence="3">Tetratricopeptide repeat protein</fullName>
    </recommendedName>
</protein>
<accession>A0A931MJN6</accession>
<dbReference type="SUPFAM" id="SSF48452">
    <property type="entry name" value="TPR-like"/>
    <property type="match status" value="1"/>
</dbReference>
<dbReference type="Proteomes" id="UP000617634">
    <property type="component" value="Unassembled WGS sequence"/>
</dbReference>
<proteinExistence type="predicted"/>
<name>A0A931MJN6_9SPHN</name>
<comment type="caution">
    <text evidence="1">The sequence shown here is derived from an EMBL/GenBank/DDBJ whole genome shotgun (WGS) entry which is preliminary data.</text>
</comment>
<dbReference type="AlphaFoldDB" id="A0A931MJN6"/>
<dbReference type="InterPro" id="IPR011990">
    <property type="entry name" value="TPR-like_helical_dom_sf"/>
</dbReference>